<dbReference type="RefSeq" id="XP_025480604.1">
    <property type="nucleotide sequence ID" value="XM_025622148.1"/>
</dbReference>
<feature type="compositionally biased region" description="Polar residues" evidence="1">
    <location>
        <begin position="39"/>
        <end position="52"/>
    </location>
</feature>
<dbReference type="EMBL" id="KZ821457">
    <property type="protein sequence ID" value="PYH35126.1"/>
    <property type="molecule type" value="Genomic_DNA"/>
</dbReference>
<protein>
    <submittedName>
        <fullName evidence="2">Uncharacterized protein</fullName>
    </submittedName>
</protein>
<keyword evidence="3" id="KW-1185">Reference proteome</keyword>
<evidence type="ECO:0000313" key="2">
    <source>
        <dbReference type="EMBL" id="PYH35126.1"/>
    </source>
</evidence>
<accession>A0A318YLP2</accession>
<feature type="region of interest" description="Disordered" evidence="1">
    <location>
        <begin position="1"/>
        <end position="75"/>
    </location>
</feature>
<dbReference type="AlphaFoldDB" id="A0A318YLP2"/>
<dbReference type="GeneID" id="37124604"/>
<evidence type="ECO:0000256" key="1">
    <source>
        <dbReference type="SAM" id="MobiDB-lite"/>
    </source>
</evidence>
<sequence length="133" mass="14863">MTRRSLRRRRLHRPHPNHLPGRPERTHPNAHALLRRRQSAPTPSKTWTNSPGQPKAFPSSICAPTSNNPAAPSGMLSEASMTAFWPQFIENAEDGPTFSVNPVQLFLGDCNEAQASEPLKHLVRSPLSTFPRR</sequence>
<reference evidence="2" key="1">
    <citation type="submission" date="2016-12" db="EMBL/GenBank/DDBJ databases">
        <title>The genomes of Aspergillus section Nigri reveals drivers in fungal speciation.</title>
        <authorList>
            <consortium name="DOE Joint Genome Institute"/>
            <person name="Vesth T.C."/>
            <person name="Nybo J."/>
            <person name="Theobald S."/>
            <person name="Brandl J."/>
            <person name="Frisvad J.C."/>
            <person name="Nielsen K.F."/>
            <person name="Lyhne E.K."/>
            <person name="Kogle M.E."/>
            <person name="Kuo A."/>
            <person name="Riley R."/>
            <person name="Clum A."/>
            <person name="Nolan M."/>
            <person name="Lipzen A."/>
            <person name="Salamov A."/>
            <person name="Henrissat B."/>
            <person name="Wiebenga A."/>
            <person name="De Vries R.P."/>
            <person name="Grigoriev I.V."/>
            <person name="Mortensen U.H."/>
            <person name="Andersen M.R."/>
            <person name="Baker S.E."/>
        </authorList>
    </citation>
    <scope>NUCLEOTIDE SEQUENCE [LARGE SCALE GENOMIC DNA]</scope>
    <source>
        <strain evidence="2">CBS 115656</strain>
    </source>
</reference>
<dbReference type="Proteomes" id="UP000247647">
    <property type="component" value="Unassembled WGS sequence"/>
</dbReference>
<organism evidence="2 3">
    <name type="scientific">Aspergillus neoniger (strain CBS 115656)</name>
    <dbReference type="NCBI Taxonomy" id="1448310"/>
    <lineage>
        <taxon>Eukaryota</taxon>
        <taxon>Fungi</taxon>
        <taxon>Dikarya</taxon>
        <taxon>Ascomycota</taxon>
        <taxon>Pezizomycotina</taxon>
        <taxon>Eurotiomycetes</taxon>
        <taxon>Eurotiomycetidae</taxon>
        <taxon>Eurotiales</taxon>
        <taxon>Aspergillaceae</taxon>
        <taxon>Aspergillus</taxon>
        <taxon>Aspergillus subgen. Circumdati</taxon>
    </lineage>
</organism>
<dbReference type="OrthoDB" id="408373at2759"/>
<feature type="compositionally biased region" description="Basic residues" evidence="1">
    <location>
        <begin position="1"/>
        <end position="16"/>
    </location>
</feature>
<name>A0A318YLP2_ASPNB</name>
<evidence type="ECO:0000313" key="3">
    <source>
        <dbReference type="Proteomes" id="UP000247647"/>
    </source>
</evidence>
<proteinExistence type="predicted"/>
<gene>
    <name evidence="2" type="ORF">BO87DRAFT_37189</name>
</gene>